<sequence length="85" mass="9694">MDSCFGCKDVLFYPDEKVIGTWNGEPNTRFDVLDFDEHSGAYEASQEIPDDYLVYCLNCAPCECGDHERFAPHRAVEIDKQNNTP</sequence>
<accession>A0A6J7XPW9</accession>
<dbReference type="EMBL" id="LR796919">
    <property type="protein sequence ID" value="CAB4173894.1"/>
    <property type="molecule type" value="Genomic_DNA"/>
</dbReference>
<reference evidence="4" key="1">
    <citation type="submission" date="2020-05" db="EMBL/GenBank/DDBJ databases">
        <authorList>
            <person name="Chiriac C."/>
            <person name="Salcher M."/>
            <person name="Ghai R."/>
            <person name="Kavagutti S V."/>
        </authorList>
    </citation>
    <scope>NUCLEOTIDE SEQUENCE</scope>
</reference>
<evidence type="ECO:0000313" key="2">
    <source>
        <dbReference type="EMBL" id="CAB4185009.1"/>
    </source>
</evidence>
<evidence type="ECO:0000313" key="4">
    <source>
        <dbReference type="EMBL" id="CAB5231573.1"/>
    </source>
</evidence>
<protein>
    <submittedName>
        <fullName evidence="4">Uncharacterized protein</fullName>
    </submittedName>
</protein>
<dbReference type="EMBL" id="LR797071">
    <property type="protein sequence ID" value="CAB4185009.1"/>
    <property type="molecule type" value="Genomic_DNA"/>
</dbReference>
<dbReference type="EMBL" id="LR797185">
    <property type="protein sequence ID" value="CAB4192697.1"/>
    <property type="molecule type" value="Genomic_DNA"/>
</dbReference>
<name>A0A6J7XPW9_9CAUD</name>
<evidence type="ECO:0000313" key="1">
    <source>
        <dbReference type="EMBL" id="CAB4173894.1"/>
    </source>
</evidence>
<evidence type="ECO:0000313" key="3">
    <source>
        <dbReference type="EMBL" id="CAB4192697.1"/>
    </source>
</evidence>
<proteinExistence type="predicted"/>
<gene>
    <name evidence="2" type="ORF">UFOVP1131_123</name>
    <name evidence="3" type="ORF">UFOVP1245_63</name>
    <name evidence="4" type="ORF">UFOVP1582_115</name>
    <name evidence="1" type="ORF">UFOVP966_14</name>
</gene>
<organism evidence="4">
    <name type="scientific">uncultured Caudovirales phage</name>
    <dbReference type="NCBI Taxonomy" id="2100421"/>
    <lineage>
        <taxon>Viruses</taxon>
        <taxon>Duplodnaviria</taxon>
        <taxon>Heunggongvirae</taxon>
        <taxon>Uroviricota</taxon>
        <taxon>Caudoviricetes</taxon>
        <taxon>Peduoviridae</taxon>
        <taxon>Maltschvirus</taxon>
        <taxon>Maltschvirus maltsch</taxon>
    </lineage>
</organism>
<dbReference type="EMBL" id="LR798428">
    <property type="protein sequence ID" value="CAB5231573.1"/>
    <property type="molecule type" value="Genomic_DNA"/>
</dbReference>